<evidence type="ECO:0000256" key="5">
    <source>
        <dbReference type="ARBA" id="ARBA00022989"/>
    </source>
</evidence>
<feature type="transmembrane region" description="Helical" evidence="7">
    <location>
        <begin position="108"/>
        <end position="136"/>
    </location>
</feature>
<evidence type="ECO:0000256" key="4">
    <source>
        <dbReference type="ARBA" id="ARBA00022692"/>
    </source>
</evidence>
<dbReference type="SUPFAM" id="SSF161098">
    <property type="entry name" value="MetI-like"/>
    <property type="match status" value="1"/>
</dbReference>
<proteinExistence type="inferred from homology"/>
<comment type="similarity">
    <text evidence="7">Belongs to the binding-protein-dependent transport system permease family.</text>
</comment>
<feature type="domain" description="ABC transmembrane type-1" evidence="8">
    <location>
        <begin position="71"/>
        <end position="282"/>
    </location>
</feature>
<dbReference type="Proteomes" id="UP001652445">
    <property type="component" value="Unassembled WGS sequence"/>
</dbReference>
<feature type="transmembrane region" description="Helical" evidence="7">
    <location>
        <begin position="201"/>
        <end position="226"/>
    </location>
</feature>
<sequence length="293" mass="33037">MRKSMSSEWMQQTVFLSPAVLFYTIIIMLPFFLGVYYSFTDWNGVADSIRWVGLSNYQTVLTKDTNFIQSFWFTARFTFVAVILTNLLGFALAYFLSKSLKTRNLLRTVYFIPNVLGGLLLGFIWQFIFVQGFAAIGKLTNLGFFNLPWLGTEDTAFWALIIVFVWHGAGYIMVIYIAGLTNVPKDLIEAATIDGANSAQILRSIIIPLIMPVITICLFLTIAWAFKMFDLNFSLTKGGPYNSSESVAMNIYTEAFVNNRYGLGTAKALIFFMAVSIITAIQVSMTKKREVDL</sequence>
<dbReference type="CDD" id="cd06261">
    <property type="entry name" value="TM_PBP2"/>
    <property type="match status" value="1"/>
</dbReference>
<feature type="transmembrane region" description="Helical" evidence="7">
    <location>
        <begin position="156"/>
        <end position="180"/>
    </location>
</feature>
<dbReference type="PANTHER" id="PTHR30193">
    <property type="entry name" value="ABC TRANSPORTER PERMEASE PROTEIN"/>
    <property type="match status" value="1"/>
</dbReference>
<comment type="caution">
    <text evidence="9">The sequence shown here is derived from an EMBL/GenBank/DDBJ whole genome shotgun (WGS) entry which is preliminary data.</text>
</comment>
<evidence type="ECO:0000256" key="6">
    <source>
        <dbReference type="ARBA" id="ARBA00023136"/>
    </source>
</evidence>
<keyword evidence="2 7" id="KW-0813">Transport</keyword>
<feature type="transmembrane region" description="Helical" evidence="7">
    <location>
        <begin position="20"/>
        <end position="39"/>
    </location>
</feature>
<evidence type="ECO:0000256" key="1">
    <source>
        <dbReference type="ARBA" id="ARBA00004651"/>
    </source>
</evidence>
<dbReference type="InterPro" id="IPR035906">
    <property type="entry name" value="MetI-like_sf"/>
</dbReference>
<comment type="subcellular location">
    <subcellularLocation>
        <location evidence="1 7">Cell membrane</location>
        <topology evidence="1 7">Multi-pass membrane protein</topology>
    </subcellularLocation>
</comment>
<dbReference type="Gene3D" id="1.10.3720.10">
    <property type="entry name" value="MetI-like"/>
    <property type="match status" value="1"/>
</dbReference>
<dbReference type="Pfam" id="PF00528">
    <property type="entry name" value="BPD_transp_1"/>
    <property type="match status" value="1"/>
</dbReference>
<evidence type="ECO:0000313" key="9">
    <source>
        <dbReference type="EMBL" id="MCU6795890.1"/>
    </source>
</evidence>
<feature type="transmembrane region" description="Helical" evidence="7">
    <location>
        <begin position="268"/>
        <end position="285"/>
    </location>
</feature>
<keyword evidence="6 7" id="KW-0472">Membrane</keyword>
<keyword evidence="3" id="KW-1003">Cell membrane</keyword>
<feature type="transmembrane region" description="Helical" evidence="7">
    <location>
        <begin position="71"/>
        <end position="96"/>
    </location>
</feature>
<reference evidence="9 10" key="1">
    <citation type="submission" date="2022-09" db="EMBL/GenBank/DDBJ databases">
        <authorList>
            <person name="Han X.L."/>
            <person name="Wang Q."/>
            <person name="Lu T."/>
        </authorList>
    </citation>
    <scope>NUCLEOTIDE SEQUENCE [LARGE SCALE GENOMIC DNA]</scope>
    <source>
        <strain evidence="9 10">WQ 127069</strain>
    </source>
</reference>
<dbReference type="InterPro" id="IPR000515">
    <property type="entry name" value="MetI-like"/>
</dbReference>
<evidence type="ECO:0000259" key="8">
    <source>
        <dbReference type="PROSITE" id="PS50928"/>
    </source>
</evidence>
<dbReference type="RefSeq" id="WP_262686783.1">
    <property type="nucleotide sequence ID" value="NZ_JAOQIO010000095.1"/>
</dbReference>
<evidence type="ECO:0000256" key="7">
    <source>
        <dbReference type="RuleBase" id="RU363032"/>
    </source>
</evidence>
<dbReference type="EMBL" id="JAOQIO010000095">
    <property type="protein sequence ID" value="MCU6795890.1"/>
    <property type="molecule type" value="Genomic_DNA"/>
</dbReference>
<name>A0ABT2UML2_9BACL</name>
<keyword evidence="4 7" id="KW-0812">Transmembrane</keyword>
<gene>
    <name evidence="9" type="ORF">OB236_27605</name>
</gene>
<keyword evidence="10" id="KW-1185">Reference proteome</keyword>
<evidence type="ECO:0000256" key="3">
    <source>
        <dbReference type="ARBA" id="ARBA00022475"/>
    </source>
</evidence>
<dbReference type="PANTHER" id="PTHR30193:SF37">
    <property type="entry name" value="INNER MEMBRANE ABC TRANSPORTER PERMEASE PROTEIN YCJO"/>
    <property type="match status" value="1"/>
</dbReference>
<accession>A0ABT2UML2</accession>
<evidence type="ECO:0000313" key="10">
    <source>
        <dbReference type="Proteomes" id="UP001652445"/>
    </source>
</evidence>
<protein>
    <submittedName>
        <fullName evidence="9">Sugar ABC transporter permease</fullName>
    </submittedName>
</protein>
<dbReference type="InterPro" id="IPR051393">
    <property type="entry name" value="ABC_transporter_permease"/>
</dbReference>
<dbReference type="PROSITE" id="PS50928">
    <property type="entry name" value="ABC_TM1"/>
    <property type="match status" value="1"/>
</dbReference>
<organism evidence="9 10">
    <name type="scientific">Paenibacillus baimaensis</name>
    <dbReference type="NCBI Taxonomy" id="2982185"/>
    <lineage>
        <taxon>Bacteria</taxon>
        <taxon>Bacillati</taxon>
        <taxon>Bacillota</taxon>
        <taxon>Bacilli</taxon>
        <taxon>Bacillales</taxon>
        <taxon>Paenibacillaceae</taxon>
        <taxon>Paenibacillus</taxon>
    </lineage>
</organism>
<keyword evidence="5 7" id="KW-1133">Transmembrane helix</keyword>
<evidence type="ECO:0000256" key="2">
    <source>
        <dbReference type="ARBA" id="ARBA00022448"/>
    </source>
</evidence>